<dbReference type="OMA" id="CITRVAK"/>
<dbReference type="Pfam" id="PF09335">
    <property type="entry name" value="VTT_dom"/>
    <property type="match status" value="1"/>
</dbReference>
<evidence type="ECO:0000256" key="6">
    <source>
        <dbReference type="SAM" id="Phobius"/>
    </source>
</evidence>
<protein>
    <recommendedName>
        <fullName evidence="7">VTT domain-containing protein</fullName>
    </recommendedName>
</protein>
<name>A0A8T2TNE7_CERRI</name>
<dbReference type="AlphaFoldDB" id="A0A8T2TNE7"/>
<dbReference type="EMBL" id="CM035417">
    <property type="protein sequence ID" value="KAH7423900.1"/>
    <property type="molecule type" value="Genomic_DNA"/>
</dbReference>
<feature type="transmembrane region" description="Helical" evidence="6">
    <location>
        <begin position="288"/>
        <end position="307"/>
    </location>
</feature>
<dbReference type="InterPro" id="IPR032816">
    <property type="entry name" value="VTT_dom"/>
</dbReference>
<dbReference type="InterPro" id="IPR015414">
    <property type="entry name" value="TMEM64"/>
</dbReference>
<evidence type="ECO:0000256" key="5">
    <source>
        <dbReference type="ARBA" id="ARBA00023136"/>
    </source>
</evidence>
<feature type="domain" description="VTT" evidence="7">
    <location>
        <begin position="152"/>
        <end position="270"/>
    </location>
</feature>
<reference evidence="8" key="1">
    <citation type="submission" date="2021-08" db="EMBL/GenBank/DDBJ databases">
        <title>WGS assembly of Ceratopteris richardii.</title>
        <authorList>
            <person name="Marchant D.B."/>
            <person name="Chen G."/>
            <person name="Jenkins J."/>
            <person name="Shu S."/>
            <person name="Leebens-Mack J."/>
            <person name="Grimwood J."/>
            <person name="Schmutz J."/>
            <person name="Soltis P."/>
            <person name="Soltis D."/>
            <person name="Chen Z.-H."/>
        </authorList>
    </citation>
    <scope>NUCLEOTIDE SEQUENCE</scope>
    <source>
        <strain evidence="8">Whitten #5841</strain>
        <tissue evidence="8">Leaf</tissue>
    </source>
</reference>
<dbReference type="OrthoDB" id="166803at2759"/>
<comment type="caution">
    <text evidence="8">The sequence shown here is derived from an EMBL/GenBank/DDBJ whole genome shotgun (WGS) entry which is preliminary data.</text>
</comment>
<comment type="subcellular location">
    <subcellularLocation>
        <location evidence="1">Cell membrane</location>
        <topology evidence="1">Multi-pass membrane protein</topology>
    </subcellularLocation>
</comment>
<keyword evidence="2" id="KW-1003">Cell membrane</keyword>
<feature type="transmembrane region" description="Helical" evidence="6">
    <location>
        <begin position="247"/>
        <end position="268"/>
    </location>
</feature>
<keyword evidence="5 6" id="KW-0472">Membrane</keyword>
<evidence type="ECO:0000256" key="2">
    <source>
        <dbReference type="ARBA" id="ARBA00022475"/>
    </source>
</evidence>
<feature type="transmembrane region" description="Helical" evidence="6">
    <location>
        <begin position="221"/>
        <end position="240"/>
    </location>
</feature>
<dbReference type="PANTHER" id="PTHR12677:SF24">
    <property type="entry name" value="OS07G0655900 PROTEIN"/>
    <property type="match status" value="1"/>
</dbReference>
<evidence type="ECO:0000259" key="7">
    <source>
        <dbReference type="Pfam" id="PF09335"/>
    </source>
</evidence>
<evidence type="ECO:0000313" key="9">
    <source>
        <dbReference type="Proteomes" id="UP000825935"/>
    </source>
</evidence>
<keyword evidence="3 6" id="KW-0812">Transmembrane</keyword>
<evidence type="ECO:0000256" key="3">
    <source>
        <dbReference type="ARBA" id="ARBA00022692"/>
    </source>
</evidence>
<dbReference type="PANTHER" id="PTHR12677">
    <property type="entry name" value="GOLGI APPARATUS MEMBRANE PROTEIN TVP38-RELATED"/>
    <property type="match status" value="1"/>
</dbReference>
<keyword evidence="9" id="KW-1185">Reference proteome</keyword>
<gene>
    <name evidence="8" type="ORF">KP509_12G080000</name>
</gene>
<evidence type="ECO:0000256" key="4">
    <source>
        <dbReference type="ARBA" id="ARBA00022989"/>
    </source>
</evidence>
<organism evidence="8 9">
    <name type="scientific">Ceratopteris richardii</name>
    <name type="common">Triangle waterfern</name>
    <dbReference type="NCBI Taxonomy" id="49495"/>
    <lineage>
        <taxon>Eukaryota</taxon>
        <taxon>Viridiplantae</taxon>
        <taxon>Streptophyta</taxon>
        <taxon>Embryophyta</taxon>
        <taxon>Tracheophyta</taxon>
        <taxon>Polypodiopsida</taxon>
        <taxon>Polypodiidae</taxon>
        <taxon>Polypodiales</taxon>
        <taxon>Pteridineae</taxon>
        <taxon>Pteridaceae</taxon>
        <taxon>Parkerioideae</taxon>
        <taxon>Ceratopteris</taxon>
    </lineage>
</organism>
<evidence type="ECO:0000313" key="8">
    <source>
        <dbReference type="EMBL" id="KAH7423900.1"/>
    </source>
</evidence>
<feature type="transmembrane region" description="Helical" evidence="6">
    <location>
        <begin position="137"/>
        <end position="157"/>
    </location>
</feature>
<keyword evidence="4 6" id="KW-1133">Transmembrane helix</keyword>
<proteinExistence type="predicted"/>
<accession>A0A8T2TNE7</accession>
<feature type="transmembrane region" description="Helical" evidence="6">
    <location>
        <begin position="164"/>
        <end position="188"/>
    </location>
</feature>
<dbReference type="Proteomes" id="UP000825935">
    <property type="component" value="Chromosome 12"/>
</dbReference>
<sequence>MPKEEAAVGCDEERGDLDHYRYHAHHGLQYRTLTGEEEEVNLNFDGSASRRSAAGPIKEGLRARIYSKQMLSEDDSSDSKVWHRRARIVASCSTACRIALLVSLFTAIVVACFTLPMDKMLNGFLIWIHGNLGPWGPVALALAYIPLTIFAVPASILTVGGGYLFGLPVGFLADSIGAAFGATAAFLVGRTIGRPLVLAKLKDYPQFQAISSAVQHSGFKIVLLLRLVPLLPFNVLNYLLSVTPVNLGAYMLASWIGMMPITGVLVYVGTTIKDFSDISHSWGHFTTFEWILLVIGFAASVLIIFLVSRVARRSLSKAILEIEAEKACLLPYQNKDATELCQPLVVRVDADESKEGKKVQHLSLN</sequence>
<feature type="transmembrane region" description="Helical" evidence="6">
    <location>
        <begin position="94"/>
        <end position="117"/>
    </location>
</feature>
<evidence type="ECO:0000256" key="1">
    <source>
        <dbReference type="ARBA" id="ARBA00004651"/>
    </source>
</evidence>
<dbReference type="GO" id="GO:0005886">
    <property type="term" value="C:plasma membrane"/>
    <property type="evidence" value="ECO:0007669"/>
    <property type="project" value="UniProtKB-SubCell"/>
</dbReference>